<evidence type="ECO:0000256" key="1">
    <source>
        <dbReference type="ARBA" id="ARBA00023015"/>
    </source>
</evidence>
<dbReference type="PROSITE" id="PS50949">
    <property type="entry name" value="HTH_GNTR"/>
    <property type="match status" value="1"/>
</dbReference>
<protein>
    <submittedName>
        <fullName evidence="5">Transcription regulator</fullName>
    </submittedName>
</protein>
<sequence length="230" mass="26840">MTQVYANKVIEEYLLNIIFDEKVDKSKALPSENFLATKFKVSRLTARTELTKLLNKGFLKVKKGSGYYVNPHINAMKGRAIGEEYKFSKKVIETIDNSYLGKILESTAFQIDKNLDDYIGYRKIFFDEKGEASLYINSFILKSEFEEIDLDFIKQSLISFMHANDVEVDNQVNLVEVLNANEFDIHLFGSEQKLTPVVFGILVSKKENIVEIFERRYRLEHFKLQFMKTW</sequence>
<dbReference type="SUPFAM" id="SSF46785">
    <property type="entry name" value="Winged helix' DNA-binding domain"/>
    <property type="match status" value="1"/>
</dbReference>
<dbReference type="Pfam" id="PF00392">
    <property type="entry name" value="GntR"/>
    <property type="match status" value="1"/>
</dbReference>
<dbReference type="RefSeq" id="WP_166508086.1">
    <property type="nucleotide sequence ID" value="NZ_CP043026.1"/>
</dbReference>
<evidence type="ECO:0000313" key="5">
    <source>
        <dbReference type="EMBL" id="QEH61699.1"/>
    </source>
</evidence>
<gene>
    <name evidence="5" type="ORF">SCHIN_v1c05020</name>
</gene>
<dbReference type="Gene3D" id="1.10.10.10">
    <property type="entry name" value="Winged helix-like DNA-binding domain superfamily/Winged helix DNA-binding domain"/>
    <property type="match status" value="1"/>
</dbReference>
<dbReference type="GO" id="GO:0003700">
    <property type="term" value="F:DNA-binding transcription factor activity"/>
    <property type="evidence" value="ECO:0007669"/>
    <property type="project" value="InterPro"/>
</dbReference>
<evidence type="ECO:0000313" key="6">
    <source>
        <dbReference type="Proteomes" id="UP000323144"/>
    </source>
</evidence>
<evidence type="ECO:0000256" key="2">
    <source>
        <dbReference type="ARBA" id="ARBA00023125"/>
    </source>
</evidence>
<dbReference type="PRINTS" id="PR00035">
    <property type="entry name" value="HTHGNTR"/>
</dbReference>
<keyword evidence="3" id="KW-0804">Transcription</keyword>
<dbReference type="InterPro" id="IPR036388">
    <property type="entry name" value="WH-like_DNA-bd_sf"/>
</dbReference>
<evidence type="ECO:0000256" key="3">
    <source>
        <dbReference type="ARBA" id="ARBA00023163"/>
    </source>
</evidence>
<keyword evidence="2" id="KW-0238">DNA-binding</keyword>
<accession>A0A5B9Y4T5</accession>
<organism evidence="5 6">
    <name type="scientific">Spiroplasma chinense</name>
    <dbReference type="NCBI Taxonomy" id="216932"/>
    <lineage>
        <taxon>Bacteria</taxon>
        <taxon>Bacillati</taxon>
        <taxon>Mycoplasmatota</taxon>
        <taxon>Mollicutes</taxon>
        <taxon>Entomoplasmatales</taxon>
        <taxon>Spiroplasmataceae</taxon>
        <taxon>Spiroplasma</taxon>
    </lineage>
</organism>
<dbReference type="InterPro" id="IPR028978">
    <property type="entry name" value="Chorismate_lyase_/UTRA_dom_sf"/>
</dbReference>
<feature type="domain" description="HTH gntR-type" evidence="4">
    <location>
        <begin position="4"/>
        <end position="72"/>
    </location>
</feature>
<keyword evidence="6" id="KW-1185">Reference proteome</keyword>
<dbReference type="Proteomes" id="UP000323144">
    <property type="component" value="Chromosome"/>
</dbReference>
<dbReference type="SUPFAM" id="SSF64288">
    <property type="entry name" value="Chorismate lyase-like"/>
    <property type="match status" value="1"/>
</dbReference>
<name>A0A5B9Y4T5_9MOLU</name>
<reference evidence="5 6" key="1">
    <citation type="submission" date="2019-08" db="EMBL/GenBank/DDBJ databases">
        <title>Complete genome sequence of Spiroplasma chinense CCH (DSM 19755).</title>
        <authorList>
            <person name="Shen H.-Y."/>
            <person name="Lin Y.-C."/>
            <person name="Chou L."/>
            <person name="Kuo C.-H."/>
        </authorList>
    </citation>
    <scope>NUCLEOTIDE SEQUENCE [LARGE SCALE GENOMIC DNA]</scope>
    <source>
        <strain evidence="5 6">CCH</strain>
    </source>
</reference>
<dbReference type="InterPro" id="IPR036390">
    <property type="entry name" value="WH_DNA-bd_sf"/>
</dbReference>
<dbReference type="AlphaFoldDB" id="A0A5B9Y4T5"/>
<proteinExistence type="predicted"/>
<evidence type="ECO:0000259" key="4">
    <source>
        <dbReference type="PROSITE" id="PS50949"/>
    </source>
</evidence>
<dbReference type="EMBL" id="CP043026">
    <property type="protein sequence ID" value="QEH61699.1"/>
    <property type="molecule type" value="Genomic_DNA"/>
</dbReference>
<dbReference type="GO" id="GO:0003677">
    <property type="term" value="F:DNA binding"/>
    <property type="evidence" value="ECO:0007669"/>
    <property type="project" value="UniProtKB-KW"/>
</dbReference>
<keyword evidence="1" id="KW-0805">Transcription regulation</keyword>
<dbReference type="InterPro" id="IPR000524">
    <property type="entry name" value="Tscrpt_reg_HTH_GntR"/>
</dbReference>
<dbReference type="KEGG" id="schi:SCHIN_v1c05020"/>